<dbReference type="Gene3D" id="3.30.565.10">
    <property type="entry name" value="Histidine kinase-like ATPase, C-terminal domain"/>
    <property type="match status" value="1"/>
</dbReference>
<dbReference type="InterPro" id="IPR001789">
    <property type="entry name" value="Sig_transdc_resp-reg_receiver"/>
</dbReference>
<feature type="domain" description="Histidine kinase" evidence="14">
    <location>
        <begin position="510"/>
        <end position="732"/>
    </location>
</feature>
<dbReference type="Pfam" id="PF08447">
    <property type="entry name" value="PAS_3"/>
    <property type="match status" value="3"/>
</dbReference>
<feature type="domain" description="Response regulatory" evidence="15">
    <location>
        <begin position="756"/>
        <end position="873"/>
    </location>
</feature>
<keyword evidence="5" id="KW-0808">Transferase</keyword>
<dbReference type="CDD" id="cd17546">
    <property type="entry name" value="REC_hyHK_CKI1_RcsC-like"/>
    <property type="match status" value="1"/>
</dbReference>
<feature type="domain" description="PAC" evidence="17">
    <location>
        <begin position="204"/>
        <end position="256"/>
    </location>
</feature>
<evidence type="ECO:0000259" key="16">
    <source>
        <dbReference type="PROSITE" id="PS50112"/>
    </source>
</evidence>
<gene>
    <name evidence="18" type="ORF">GNP93_18610</name>
</gene>
<dbReference type="GO" id="GO:0005524">
    <property type="term" value="F:ATP binding"/>
    <property type="evidence" value="ECO:0007669"/>
    <property type="project" value="UniProtKB-KW"/>
</dbReference>
<dbReference type="PROSITE" id="PS50113">
    <property type="entry name" value="PAC"/>
    <property type="match status" value="3"/>
</dbReference>
<evidence type="ECO:0000256" key="13">
    <source>
        <dbReference type="PROSITE-ProRule" id="PRU00169"/>
    </source>
</evidence>
<dbReference type="SMART" id="SM00387">
    <property type="entry name" value="HATPase_c"/>
    <property type="match status" value="1"/>
</dbReference>
<dbReference type="Pfam" id="PF13426">
    <property type="entry name" value="PAS_9"/>
    <property type="match status" value="1"/>
</dbReference>
<dbReference type="InterPro" id="IPR013655">
    <property type="entry name" value="PAS_fold_3"/>
</dbReference>
<comment type="caution">
    <text evidence="18">The sequence shown here is derived from an EMBL/GenBank/DDBJ whole genome shotgun (WGS) entry which is preliminary data.</text>
</comment>
<evidence type="ECO:0000259" key="15">
    <source>
        <dbReference type="PROSITE" id="PS50110"/>
    </source>
</evidence>
<dbReference type="InterPro" id="IPR000014">
    <property type="entry name" value="PAS"/>
</dbReference>
<protein>
    <recommendedName>
        <fullName evidence="12">Circadian input-output histidine kinase CikA</fullName>
        <ecNumber evidence="3">2.7.13.3</ecNumber>
    </recommendedName>
    <alternativeName>
        <fullName evidence="11">Sensory/regulatory protein RpfC</fullName>
    </alternativeName>
</protein>
<reference evidence="18 19" key="1">
    <citation type="submission" date="2019-11" db="EMBL/GenBank/DDBJ databases">
        <title>Draft genome sequences of five Paenibacillus species of dairy origin.</title>
        <authorList>
            <person name="Olajide A.M."/>
            <person name="Chen S."/>
            <person name="Lapointe G."/>
        </authorList>
    </citation>
    <scope>NUCLEOTIDE SEQUENCE [LARGE SCALE GENOMIC DNA]</scope>
    <source>
        <strain evidence="18 19">2CS3</strain>
    </source>
</reference>
<dbReference type="InterPro" id="IPR036890">
    <property type="entry name" value="HATPase_C_sf"/>
</dbReference>
<dbReference type="PANTHER" id="PTHR45339">
    <property type="entry name" value="HYBRID SIGNAL TRANSDUCTION HISTIDINE KINASE J"/>
    <property type="match status" value="1"/>
</dbReference>
<dbReference type="InterPro" id="IPR000700">
    <property type="entry name" value="PAS-assoc_C"/>
</dbReference>
<dbReference type="CDD" id="cd00082">
    <property type="entry name" value="HisKA"/>
    <property type="match status" value="1"/>
</dbReference>
<keyword evidence="4 13" id="KW-0597">Phosphoprotein</keyword>
<evidence type="ECO:0000313" key="19">
    <source>
        <dbReference type="Proteomes" id="UP000450917"/>
    </source>
</evidence>
<feature type="domain" description="PAC" evidence="17">
    <location>
        <begin position="82"/>
        <end position="135"/>
    </location>
</feature>
<accession>A0A7X2ZD58</accession>
<dbReference type="SUPFAM" id="SSF55785">
    <property type="entry name" value="PYP-like sensor domain (PAS domain)"/>
    <property type="match status" value="4"/>
</dbReference>
<dbReference type="InterPro" id="IPR003594">
    <property type="entry name" value="HATPase_dom"/>
</dbReference>
<evidence type="ECO:0000256" key="6">
    <source>
        <dbReference type="ARBA" id="ARBA00022741"/>
    </source>
</evidence>
<evidence type="ECO:0000256" key="1">
    <source>
        <dbReference type="ARBA" id="ARBA00000085"/>
    </source>
</evidence>
<evidence type="ECO:0000259" key="14">
    <source>
        <dbReference type="PROSITE" id="PS50109"/>
    </source>
</evidence>
<evidence type="ECO:0000256" key="12">
    <source>
        <dbReference type="ARBA" id="ARBA00074306"/>
    </source>
</evidence>
<keyword evidence="19" id="KW-1185">Reference proteome</keyword>
<dbReference type="Gene3D" id="1.10.287.130">
    <property type="match status" value="1"/>
</dbReference>
<dbReference type="Proteomes" id="UP000450917">
    <property type="component" value="Unassembled WGS sequence"/>
</dbReference>
<keyword evidence="6" id="KW-0547">Nucleotide-binding</keyword>
<keyword evidence="8" id="KW-0067">ATP-binding</keyword>
<dbReference type="PRINTS" id="PR00344">
    <property type="entry name" value="BCTRLSENSOR"/>
</dbReference>
<feature type="domain" description="PAS" evidence="16">
    <location>
        <begin position="8"/>
        <end position="78"/>
    </location>
</feature>
<dbReference type="CDD" id="cd00130">
    <property type="entry name" value="PAS"/>
    <property type="match status" value="4"/>
</dbReference>
<dbReference type="SMART" id="SM00448">
    <property type="entry name" value="REC"/>
    <property type="match status" value="1"/>
</dbReference>
<dbReference type="InterPro" id="IPR035965">
    <property type="entry name" value="PAS-like_dom_sf"/>
</dbReference>
<dbReference type="InterPro" id="IPR003661">
    <property type="entry name" value="HisK_dim/P_dom"/>
</dbReference>
<dbReference type="Pfam" id="PF02518">
    <property type="entry name" value="HATPase_c"/>
    <property type="match status" value="1"/>
</dbReference>
<evidence type="ECO:0000259" key="17">
    <source>
        <dbReference type="PROSITE" id="PS50113"/>
    </source>
</evidence>
<evidence type="ECO:0000256" key="8">
    <source>
        <dbReference type="ARBA" id="ARBA00022840"/>
    </source>
</evidence>
<dbReference type="PROSITE" id="PS50112">
    <property type="entry name" value="PAS"/>
    <property type="match status" value="4"/>
</dbReference>
<dbReference type="Gene3D" id="3.40.50.2300">
    <property type="match status" value="1"/>
</dbReference>
<comment type="catalytic activity">
    <reaction evidence="1">
        <text>ATP + protein L-histidine = ADP + protein N-phospho-L-histidine.</text>
        <dbReference type="EC" id="2.7.13.3"/>
    </reaction>
</comment>
<dbReference type="InterPro" id="IPR036097">
    <property type="entry name" value="HisK_dim/P_sf"/>
</dbReference>
<dbReference type="InterPro" id="IPR001610">
    <property type="entry name" value="PAC"/>
</dbReference>
<dbReference type="GO" id="GO:0000155">
    <property type="term" value="F:phosphorelay sensor kinase activity"/>
    <property type="evidence" value="ECO:0007669"/>
    <property type="project" value="InterPro"/>
</dbReference>
<dbReference type="InterPro" id="IPR004358">
    <property type="entry name" value="Sig_transdc_His_kin-like_C"/>
</dbReference>
<name>A0A7X2ZD58_9BACL</name>
<dbReference type="EC" id="2.7.13.3" evidence="3"/>
<dbReference type="NCBIfam" id="TIGR00229">
    <property type="entry name" value="sensory_box"/>
    <property type="match status" value="4"/>
</dbReference>
<dbReference type="InterPro" id="IPR005467">
    <property type="entry name" value="His_kinase_dom"/>
</dbReference>
<dbReference type="AlphaFoldDB" id="A0A7X2ZD58"/>
<evidence type="ECO:0000256" key="7">
    <source>
        <dbReference type="ARBA" id="ARBA00022777"/>
    </source>
</evidence>
<dbReference type="Gene3D" id="3.30.450.20">
    <property type="entry name" value="PAS domain"/>
    <property type="match status" value="4"/>
</dbReference>
<sequence>MRNIQLDHHTYFEQAYTFAPIGIALVSMDGTWIKVNPALCKIMGYSEKELLELTIRDITHPDDLQRTDDFIDELLDGGSSNREMEKRYVQKNGSELWTSLHVSLVREEPHGTPLYFISHIIDITEKKAAEQKLLATEELYNLITKHALDIISYNTPDGITRYISPSIREILGYEPEEVIGKSSPAFYHPDDLEKLRTMSLSDNDVITYRVRHKNGSYIWFESTLRTIRNEHGQIEKILGIARDITERKRNEDNLAEVQRIALVGSWEWNISCNKLSLSDQAYEIFSLNKNELLPSDVASLIHPDDRQRFAACMEQAFQGHDFSSEFRQLNPGGSTKYLHIRVSVSFDDHGRPLIVKGIIQDITERKTIELKLQETIERYTSLKKYNHDAVISFDLNGKITNTNVRAEQLTGYSVHEMIGMKIAAFIGVRNLERILLDSANHTFAEKHIDKFKHKAGHVVELITTIAPIIINRETVGYYIIAKDITEQKKLLIAKEAAESTNKAKSEFLAMMSHEIRTPMNGVIGMTDLLIETTDLDAQQQEYVEIISKCGHTLLALINDILDFSKIEAGKTELAEEPFSVQDNISETLDVLLSKALAKNLESTVFIDPQVPQTVIGDSNRLRQVLLNLISNAIKFTYSGGITISVKKVMEARNQVQLQFMIRDTGIGIPEDKIHRLFEPFYQIDHFLNRKPEGTGLGLAISKRLVDLMGGEIWIEPTHGPGATFVFTVMVKAEGDKESLQQHPSIEEDNYVRQPLNILIAEDNVINQLVLQRILESLGYRASIVENGEEAIQAVARETYDLIFMDIQMPVMSGLEATKSIKASLPPERCPYIIAVTANALNGDREQCLAAGMDEYISKPIKCEVVSNLMEQFYKNKHIPR</sequence>
<feature type="domain" description="PAS" evidence="16">
    <location>
        <begin position="375"/>
        <end position="419"/>
    </location>
</feature>
<evidence type="ECO:0000256" key="9">
    <source>
        <dbReference type="ARBA" id="ARBA00023012"/>
    </source>
</evidence>
<dbReference type="CDD" id="cd16922">
    <property type="entry name" value="HATPase_EvgS-ArcB-TorS-like"/>
    <property type="match status" value="1"/>
</dbReference>
<evidence type="ECO:0000256" key="4">
    <source>
        <dbReference type="ARBA" id="ARBA00022553"/>
    </source>
</evidence>
<keyword evidence="9" id="KW-0902">Two-component regulatory system</keyword>
<feature type="domain" description="PAS" evidence="16">
    <location>
        <begin position="136"/>
        <end position="196"/>
    </location>
</feature>
<comment type="subunit">
    <text evidence="10">At low DSF concentrations, interacts with RpfF.</text>
</comment>
<dbReference type="SUPFAM" id="SSF47384">
    <property type="entry name" value="Homodimeric domain of signal transducing histidine kinase"/>
    <property type="match status" value="1"/>
</dbReference>
<feature type="domain" description="PAS" evidence="16">
    <location>
        <begin position="278"/>
        <end position="320"/>
    </location>
</feature>
<dbReference type="InterPro" id="IPR011006">
    <property type="entry name" value="CheY-like_superfamily"/>
</dbReference>
<evidence type="ECO:0000256" key="3">
    <source>
        <dbReference type="ARBA" id="ARBA00012438"/>
    </source>
</evidence>
<dbReference type="RefSeq" id="WP_127608926.1">
    <property type="nucleotide sequence ID" value="NZ_JARTHJ010000085.1"/>
</dbReference>
<proteinExistence type="inferred from homology"/>
<keyword evidence="7" id="KW-0418">Kinase</keyword>
<dbReference type="SMART" id="SM00388">
    <property type="entry name" value="HisKA"/>
    <property type="match status" value="1"/>
</dbReference>
<dbReference type="SMART" id="SM00091">
    <property type="entry name" value="PAS"/>
    <property type="match status" value="4"/>
</dbReference>
<organism evidence="18 19">
    <name type="scientific">Paenibacillus validus</name>
    <dbReference type="NCBI Taxonomy" id="44253"/>
    <lineage>
        <taxon>Bacteria</taxon>
        <taxon>Bacillati</taxon>
        <taxon>Bacillota</taxon>
        <taxon>Bacilli</taxon>
        <taxon>Bacillales</taxon>
        <taxon>Paenibacillaceae</taxon>
        <taxon>Paenibacillus</taxon>
    </lineage>
</organism>
<evidence type="ECO:0000256" key="11">
    <source>
        <dbReference type="ARBA" id="ARBA00068150"/>
    </source>
</evidence>
<feature type="domain" description="PAC" evidence="17">
    <location>
        <begin position="322"/>
        <end position="374"/>
    </location>
</feature>
<feature type="modified residue" description="4-aspartylphosphate" evidence="13">
    <location>
        <position position="805"/>
    </location>
</feature>
<dbReference type="PANTHER" id="PTHR45339:SF1">
    <property type="entry name" value="HYBRID SIGNAL TRANSDUCTION HISTIDINE KINASE J"/>
    <property type="match status" value="1"/>
</dbReference>
<dbReference type="Gene3D" id="2.10.70.100">
    <property type="match status" value="1"/>
</dbReference>
<dbReference type="PROSITE" id="PS50110">
    <property type="entry name" value="RESPONSE_REGULATORY"/>
    <property type="match status" value="1"/>
</dbReference>
<evidence type="ECO:0000313" key="18">
    <source>
        <dbReference type="EMBL" id="MUG72681.1"/>
    </source>
</evidence>
<dbReference type="SUPFAM" id="SSF52172">
    <property type="entry name" value="CheY-like"/>
    <property type="match status" value="1"/>
</dbReference>
<dbReference type="Pfam" id="PF00512">
    <property type="entry name" value="HisKA"/>
    <property type="match status" value="1"/>
</dbReference>
<dbReference type="FunFam" id="1.10.287.130:FF:000002">
    <property type="entry name" value="Two-component osmosensing histidine kinase"/>
    <property type="match status" value="1"/>
</dbReference>
<comment type="similarity">
    <text evidence="2">In the N-terminal section; belongs to the phytochrome family.</text>
</comment>
<dbReference type="EMBL" id="WNZX01000017">
    <property type="protein sequence ID" value="MUG72681.1"/>
    <property type="molecule type" value="Genomic_DNA"/>
</dbReference>
<evidence type="ECO:0000256" key="2">
    <source>
        <dbReference type="ARBA" id="ARBA00006402"/>
    </source>
</evidence>
<dbReference type="SMART" id="SM00086">
    <property type="entry name" value="PAC"/>
    <property type="match status" value="4"/>
</dbReference>
<dbReference type="FunFam" id="3.30.565.10:FF:000010">
    <property type="entry name" value="Sensor histidine kinase RcsC"/>
    <property type="match status" value="1"/>
</dbReference>
<evidence type="ECO:0000256" key="5">
    <source>
        <dbReference type="ARBA" id="ARBA00022679"/>
    </source>
</evidence>
<dbReference type="SUPFAM" id="SSF55874">
    <property type="entry name" value="ATPase domain of HSP90 chaperone/DNA topoisomerase II/histidine kinase"/>
    <property type="match status" value="1"/>
</dbReference>
<dbReference type="Pfam" id="PF00072">
    <property type="entry name" value="Response_reg"/>
    <property type="match status" value="1"/>
</dbReference>
<evidence type="ECO:0000256" key="10">
    <source>
        <dbReference type="ARBA" id="ARBA00064003"/>
    </source>
</evidence>
<dbReference type="PROSITE" id="PS50109">
    <property type="entry name" value="HIS_KIN"/>
    <property type="match status" value="1"/>
</dbReference>